<keyword evidence="5 9" id="KW-0240">DNA-directed RNA polymerase</keyword>
<dbReference type="InterPro" id="IPR036388">
    <property type="entry name" value="WH-like_DNA-bd_sf"/>
</dbReference>
<dbReference type="OrthoDB" id="272392at2759"/>
<feature type="domain" description="DNA-directed RNA polymerase III subunit RPC3 winged-helix" evidence="12">
    <location>
        <begin position="516"/>
        <end position="592"/>
    </location>
</feature>
<dbReference type="GO" id="GO:0006351">
    <property type="term" value="P:DNA-templated transcription"/>
    <property type="evidence" value="ECO:0007669"/>
    <property type="project" value="InterPro"/>
</dbReference>
<protein>
    <recommendedName>
        <fullName evidence="4 9">DNA-directed RNA polymerase III subunit RPC3</fullName>
        <shortName evidence="9">RNA polymerase III subunit C3</shortName>
    </recommendedName>
</protein>
<dbReference type="Proteomes" id="UP000006753">
    <property type="component" value="Unassembled WGS sequence"/>
</dbReference>
<dbReference type="eggNOG" id="KOG2587">
    <property type="taxonomic scope" value="Eukaryota"/>
</dbReference>
<evidence type="ECO:0000313" key="13">
    <source>
        <dbReference type="EMBL" id="EKD20977.1"/>
    </source>
</evidence>
<evidence type="ECO:0000256" key="7">
    <source>
        <dbReference type="ARBA" id="ARBA00023242"/>
    </source>
</evidence>
<keyword evidence="14" id="KW-1185">Reference proteome</keyword>
<dbReference type="InterPro" id="IPR039748">
    <property type="entry name" value="RPC3"/>
</dbReference>
<organism evidence="13 14">
    <name type="scientific">Marssonina brunnea f. sp. multigermtubi (strain MB_m1)</name>
    <name type="common">Marssonina leaf spot fungus</name>
    <dbReference type="NCBI Taxonomy" id="1072389"/>
    <lineage>
        <taxon>Eukaryota</taxon>
        <taxon>Fungi</taxon>
        <taxon>Dikarya</taxon>
        <taxon>Ascomycota</taxon>
        <taxon>Pezizomycotina</taxon>
        <taxon>Leotiomycetes</taxon>
        <taxon>Helotiales</taxon>
        <taxon>Drepanopezizaceae</taxon>
        <taxon>Drepanopeziza</taxon>
    </lineage>
</organism>
<evidence type="ECO:0000256" key="4">
    <source>
        <dbReference type="ARBA" id="ARBA00016689"/>
    </source>
</evidence>
<name>K1X795_MARBU</name>
<dbReference type="AlphaFoldDB" id="K1X795"/>
<evidence type="ECO:0000256" key="1">
    <source>
        <dbReference type="ARBA" id="ARBA00004123"/>
    </source>
</evidence>
<feature type="domain" description="RNA polymerase III Rpc82 C -terminal" evidence="11">
    <location>
        <begin position="201"/>
        <end position="507"/>
    </location>
</feature>
<dbReference type="OMA" id="KHRFVRH"/>
<comment type="subcellular location">
    <subcellularLocation>
        <location evidence="1 9">Nucleus</location>
    </subcellularLocation>
</comment>
<evidence type="ECO:0000259" key="12">
    <source>
        <dbReference type="Pfam" id="PF22536"/>
    </source>
</evidence>
<dbReference type="GO" id="GO:0005666">
    <property type="term" value="C:RNA polymerase III complex"/>
    <property type="evidence" value="ECO:0007669"/>
    <property type="project" value="UniProtKB-UniRule"/>
</dbReference>
<evidence type="ECO:0000313" key="14">
    <source>
        <dbReference type="Proteomes" id="UP000006753"/>
    </source>
</evidence>
<feature type="region of interest" description="Disordered" evidence="10">
    <location>
        <begin position="259"/>
        <end position="294"/>
    </location>
</feature>
<dbReference type="GO" id="GO:0003697">
    <property type="term" value="F:single-stranded DNA binding"/>
    <property type="evidence" value="ECO:0007669"/>
    <property type="project" value="UniProtKB-UniRule"/>
</dbReference>
<dbReference type="Pfam" id="PF22536">
    <property type="entry name" value="WHD_POLR3C"/>
    <property type="match status" value="1"/>
</dbReference>
<evidence type="ECO:0000256" key="9">
    <source>
        <dbReference type="RuleBase" id="RU367076"/>
    </source>
</evidence>
<dbReference type="HOGENOM" id="CLU_023294_0_0_1"/>
<evidence type="ECO:0000256" key="10">
    <source>
        <dbReference type="SAM" id="MobiDB-lite"/>
    </source>
</evidence>
<dbReference type="KEGG" id="mbe:MBM_00090"/>
<dbReference type="EMBL" id="JH921428">
    <property type="protein sequence ID" value="EKD20977.1"/>
    <property type="molecule type" value="Genomic_DNA"/>
</dbReference>
<comment type="function">
    <text evidence="8 9">DNA-dependent RNA polymerase catalyzes the transcription of DNA into RNA using the four ribonucleoside triphosphates as substrates. Specific core component of RNA polymerase III which synthesizes small RNAs, such as 5S rRNA and tRNAs.</text>
</comment>
<dbReference type="STRING" id="1072389.K1X795"/>
<comment type="similarity">
    <text evidence="2 9">Belongs to the RNA polymerase beta chain family.</text>
</comment>
<gene>
    <name evidence="13" type="ORF">MBM_00090</name>
</gene>
<evidence type="ECO:0000256" key="2">
    <source>
        <dbReference type="ARBA" id="ARBA00006835"/>
    </source>
</evidence>
<dbReference type="Pfam" id="PF05645">
    <property type="entry name" value="RNA_pol_Rpc82"/>
    <property type="match status" value="1"/>
</dbReference>
<dbReference type="PANTHER" id="PTHR12949:SF0">
    <property type="entry name" value="DNA-DIRECTED RNA POLYMERASE III SUBUNIT RPC3"/>
    <property type="match status" value="1"/>
</dbReference>
<dbReference type="PANTHER" id="PTHR12949">
    <property type="entry name" value="RNA POLYMERASE III DNA DIRECTED -RELATED"/>
    <property type="match status" value="1"/>
</dbReference>
<proteinExistence type="inferred from homology"/>
<dbReference type="InterPro" id="IPR008806">
    <property type="entry name" value="RNA_pol_III_Rpc82_C"/>
</dbReference>
<evidence type="ECO:0000256" key="6">
    <source>
        <dbReference type="ARBA" id="ARBA00023163"/>
    </source>
</evidence>
<sequence length="762" mass="85965">MSRSKNSVELCALLVDETYGELTSVSSSAQAARPSLPGGLSWANHLLVWSSLTWEQRIFTVLLRHGRLETKGIRLHTKLSQRAVLHGLTVLIQQGLVYHNRDDDQHTFYEANDDAAYGLARSGKILEIVESRYGPFGRDVMQKLFTMGYTKISDLANAYESTTVQEHHPNGNGKMNGHATKNGVNGLSEEHPSTGPLHTVLAHFLEAGIIEPVVESMLRSPTDLYNMAEKEITNQFFSGGTKGIKQKEELKQKIQSRIEAARSDGPQWQPRGMKRKMNGDHNGTSGGLKRRRLSSGEDATKGDLLYEDDGTRLDLNLVVRINYEKCTVAIRSQALVALAYDRIGETTSLIYAEALRILESQIPRCRLSSKVHVDEVSAGPSFTTMQLTTALSKSINPDLGIGKAESSKDGKVAKGVNGDVHMKDSNGNGKAADEDEDDPFADEPRMTKRLKVTFQDKLPGLDTPERSENRMQQIKNHLQLLESDDFHLLRKCGNSGQGEWTVDFARINQLMRQAEIDNLLLENHGVFGHRLARILNKFGKLDEKQLPNLALMKQKDVRTKLAEMQLAGMVDIQEIPKDANRSNPNRVFYFWFFDSERVASVILENTYKMMSRCLQRLDIERRSAASVIEVTDRSDLQDQQPEDYLEPVSVYVCMWVFSQYLVDAQVLAEEEYTKPIKHNQLVLLNFDRTFLAGISISLANKKQYCGERSEKRKHLFHKGIDYPVSKQINNAWYIVVYILYSPYTHSPTYNNPDLIAPPPPKI</sequence>
<evidence type="ECO:0000259" key="11">
    <source>
        <dbReference type="Pfam" id="PF05645"/>
    </source>
</evidence>
<dbReference type="Gene3D" id="1.10.10.10">
    <property type="entry name" value="Winged helix-like DNA-binding domain superfamily/Winged helix DNA-binding domain"/>
    <property type="match status" value="2"/>
</dbReference>
<dbReference type="InterPro" id="IPR036390">
    <property type="entry name" value="WH_DNA-bd_sf"/>
</dbReference>
<feature type="region of interest" description="Disordered" evidence="10">
    <location>
        <begin position="400"/>
        <end position="447"/>
    </location>
</feature>
<dbReference type="InterPro" id="IPR055207">
    <property type="entry name" value="POLR3C_WHD"/>
</dbReference>
<evidence type="ECO:0000256" key="3">
    <source>
        <dbReference type="ARBA" id="ARBA00011206"/>
    </source>
</evidence>
<keyword evidence="7 9" id="KW-0539">Nucleus</keyword>
<comment type="subunit">
    <text evidence="3 9">Component of the RNA polymerase III (Pol III) complex consisting of 17 subunits.</text>
</comment>
<evidence type="ECO:0000256" key="8">
    <source>
        <dbReference type="ARBA" id="ARBA00025127"/>
    </source>
</evidence>
<dbReference type="InParanoid" id="K1X795"/>
<reference evidence="13 14" key="1">
    <citation type="journal article" date="2012" name="BMC Genomics">
        <title>Sequencing the genome of Marssonina brunnea reveals fungus-poplar co-evolution.</title>
        <authorList>
            <person name="Zhu S."/>
            <person name="Cao Y.-Z."/>
            <person name="Jiang C."/>
            <person name="Tan B.-Y."/>
            <person name="Wang Z."/>
            <person name="Feng S."/>
            <person name="Zhang L."/>
            <person name="Su X.-H."/>
            <person name="Brejova B."/>
            <person name="Vinar T."/>
            <person name="Xu M."/>
            <person name="Wang M.-X."/>
            <person name="Zhang S.-G."/>
            <person name="Huang M.-R."/>
            <person name="Wu R."/>
            <person name="Zhou Y."/>
        </authorList>
    </citation>
    <scope>NUCLEOTIDE SEQUENCE [LARGE SCALE GENOMIC DNA]</scope>
    <source>
        <strain evidence="13 14">MB_m1</strain>
    </source>
</reference>
<evidence type="ECO:0000256" key="5">
    <source>
        <dbReference type="ARBA" id="ARBA00022478"/>
    </source>
</evidence>
<accession>K1X795</accession>
<dbReference type="SUPFAM" id="SSF46785">
    <property type="entry name" value="Winged helix' DNA-binding domain"/>
    <property type="match status" value="1"/>
</dbReference>
<keyword evidence="6 9" id="KW-0804">Transcription</keyword>